<dbReference type="PANTHER" id="PTHR24416">
    <property type="entry name" value="TYROSINE-PROTEIN KINASE RECEPTOR"/>
    <property type="match status" value="1"/>
</dbReference>
<evidence type="ECO:0008006" key="9">
    <source>
        <dbReference type="Google" id="ProtNLM"/>
    </source>
</evidence>
<dbReference type="InterPro" id="IPR000719">
    <property type="entry name" value="Prot_kinase_dom"/>
</dbReference>
<reference evidence="7" key="2">
    <citation type="submission" date="2023-05" db="EMBL/GenBank/DDBJ databases">
        <authorList>
            <person name="Fouks B."/>
        </authorList>
    </citation>
    <scope>NUCLEOTIDE SEQUENCE</scope>
    <source>
        <strain evidence="7">Stay&amp;Tobe</strain>
        <tissue evidence="7">Testes</tissue>
    </source>
</reference>
<dbReference type="CDD" id="cd00063">
    <property type="entry name" value="FN3"/>
    <property type="match status" value="1"/>
</dbReference>
<keyword evidence="8" id="KW-1185">Reference proteome</keyword>
<dbReference type="InterPro" id="IPR017441">
    <property type="entry name" value="Protein_kinase_ATP_BS"/>
</dbReference>
<dbReference type="PROSITE" id="PS00107">
    <property type="entry name" value="PROTEIN_KINASE_ATP"/>
    <property type="match status" value="1"/>
</dbReference>
<feature type="non-terminal residue" evidence="7">
    <location>
        <position position="378"/>
    </location>
</feature>
<accession>A0AAD7ZZ17</accession>
<name>A0AAD7ZZ17_DIPPU</name>
<keyword evidence="4" id="KW-0812">Transmembrane</keyword>
<dbReference type="InterPro" id="IPR050122">
    <property type="entry name" value="RTK"/>
</dbReference>
<feature type="transmembrane region" description="Helical" evidence="4">
    <location>
        <begin position="134"/>
        <end position="156"/>
    </location>
</feature>
<dbReference type="Pfam" id="PF00041">
    <property type="entry name" value="fn3"/>
    <property type="match status" value="1"/>
</dbReference>
<dbReference type="PROSITE" id="PS50853">
    <property type="entry name" value="FN3"/>
    <property type="match status" value="1"/>
</dbReference>
<dbReference type="InterPro" id="IPR003961">
    <property type="entry name" value="FN3_dom"/>
</dbReference>
<proteinExistence type="predicted"/>
<dbReference type="InterPro" id="IPR013783">
    <property type="entry name" value="Ig-like_fold"/>
</dbReference>
<dbReference type="Pfam" id="PF07714">
    <property type="entry name" value="PK_Tyr_Ser-Thr"/>
    <property type="match status" value="1"/>
</dbReference>
<dbReference type="PROSITE" id="PS50011">
    <property type="entry name" value="PROTEIN_KINASE_DOM"/>
    <property type="match status" value="1"/>
</dbReference>
<dbReference type="InterPro" id="IPR001245">
    <property type="entry name" value="Ser-Thr/Tyr_kinase_cat_dom"/>
</dbReference>
<dbReference type="GO" id="GO:0043235">
    <property type="term" value="C:receptor complex"/>
    <property type="evidence" value="ECO:0007669"/>
    <property type="project" value="TreeGrafter"/>
</dbReference>
<evidence type="ECO:0000256" key="1">
    <source>
        <dbReference type="ARBA" id="ARBA00004167"/>
    </source>
</evidence>
<dbReference type="AlphaFoldDB" id="A0AAD7ZZ17"/>
<comment type="caution">
    <text evidence="7">The sequence shown here is derived from an EMBL/GenBank/DDBJ whole genome shotgun (WGS) entry which is preliminary data.</text>
</comment>
<dbReference type="GO" id="GO:0005886">
    <property type="term" value="C:plasma membrane"/>
    <property type="evidence" value="ECO:0007669"/>
    <property type="project" value="TreeGrafter"/>
</dbReference>
<dbReference type="SUPFAM" id="SSF49265">
    <property type="entry name" value="Fibronectin type III"/>
    <property type="match status" value="1"/>
</dbReference>
<dbReference type="GO" id="GO:0004714">
    <property type="term" value="F:transmembrane receptor protein tyrosine kinase activity"/>
    <property type="evidence" value="ECO:0007669"/>
    <property type="project" value="UniProtKB-ARBA"/>
</dbReference>
<dbReference type="GO" id="GO:0007169">
    <property type="term" value="P:cell surface receptor protein tyrosine kinase signaling pathway"/>
    <property type="evidence" value="ECO:0007669"/>
    <property type="project" value="TreeGrafter"/>
</dbReference>
<evidence type="ECO:0000259" key="6">
    <source>
        <dbReference type="PROSITE" id="PS50853"/>
    </source>
</evidence>
<evidence type="ECO:0000313" key="7">
    <source>
        <dbReference type="EMBL" id="KAJ9589311.1"/>
    </source>
</evidence>
<organism evidence="7 8">
    <name type="scientific">Diploptera punctata</name>
    <name type="common">Pacific beetle cockroach</name>
    <dbReference type="NCBI Taxonomy" id="6984"/>
    <lineage>
        <taxon>Eukaryota</taxon>
        <taxon>Metazoa</taxon>
        <taxon>Ecdysozoa</taxon>
        <taxon>Arthropoda</taxon>
        <taxon>Hexapoda</taxon>
        <taxon>Insecta</taxon>
        <taxon>Pterygota</taxon>
        <taxon>Neoptera</taxon>
        <taxon>Polyneoptera</taxon>
        <taxon>Dictyoptera</taxon>
        <taxon>Blattodea</taxon>
        <taxon>Blaberoidea</taxon>
        <taxon>Blaberidae</taxon>
        <taxon>Diplopterinae</taxon>
        <taxon>Diploptera</taxon>
    </lineage>
</organism>
<evidence type="ECO:0000313" key="8">
    <source>
        <dbReference type="Proteomes" id="UP001233999"/>
    </source>
</evidence>
<dbReference type="EMBL" id="JASPKZ010004951">
    <property type="protein sequence ID" value="KAJ9589311.1"/>
    <property type="molecule type" value="Genomic_DNA"/>
</dbReference>
<evidence type="ECO:0000256" key="2">
    <source>
        <dbReference type="ARBA" id="ARBA00023180"/>
    </source>
</evidence>
<reference evidence="7" key="1">
    <citation type="journal article" date="2023" name="IScience">
        <title>Live-bearing cockroach genome reveals convergent evolutionary mechanisms linked to viviparity in insects and beyond.</title>
        <authorList>
            <person name="Fouks B."/>
            <person name="Harrison M.C."/>
            <person name="Mikhailova A.A."/>
            <person name="Marchal E."/>
            <person name="English S."/>
            <person name="Carruthers M."/>
            <person name="Jennings E.C."/>
            <person name="Chiamaka E.L."/>
            <person name="Frigard R.A."/>
            <person name="Pippel M."/>
            <person name="Attardo G.M."/>
            <person name="Benoit J.B."/>
            <person name="Bornberg-Bauer E."/>
            <person name="Tobe S.S."/>
        </authorList>
    </citation>
    <scope>NUCLEOTIDE SEQUENCE</scope>
    <source>
        <strain evidence="7">Stay&amp;Tobe</strain>
    </source>
</reference>
<keyword evidence="4" id="KW-0472">Membrane</keyword>
<sequence>MKHDVNLFCLVPPKPTNLTVEEEQVIGASGNISRLYNVFVSWATPDLELLPSRYEVELVRTKPDATFLERQNTTGNTTSVTFLSMELGSEYEVNVKAVSKAGSSDFANVMRISSPENRSKTHTENEGVEWDVEYLWIIVLLPILLIIISSGIYLYVYHQQGKRNRHERRCLYIEKYSVVISNLPRLVFSLLNYQTRQRKPSIRTECSGSVECGLDYNAEWEIPKENLLLGEVLGEGAFGIVRKGALQENDTWRDVAVKMLRDEPSTEELRQFKQEINVMQSVGQHPHIVSLIGCCTRSGRLRLVVEYCAEGDLLNFLRKRWNDLVTSPERREANKISSRLIQPVKYAELLSQDSKTDDAESTNPLLWTVTNKMYDIVN</sequence>
<gene>
    <name evidence="7" type="ORF">L9F63_017470</name>
</gene>
<dbReference type="Proteomes" id="UP001233999">
    <property type="component" value="Unassembled WGS sequence"/>
</dbReference>
<evidence type="ECO:0000259" key="5">
    <source>
        <dbReference type="PROSITE" id="PS50011"/>
    </source>
</evidence>
<feature type="domain" description="Fibronectin type-III" evidence="6">
    <location>
        <begin position="14"/>
        <end position="117"/>
    </location>
</feature>
<dbReference type="Gene3D" id="3.30.200.20">
    <property type="entry name" value="Phosphorylase Kinase, domain 1"/>
    <property type="match status" value="1"/>
</dbReference>
<dbReference type="PANTHER" id="PTHR24416:SF620">
    <property type="entry name" value="TYROSINE-PROTEIN KINASE RECEPTOR TORSO"/>
    <property type="match status" value="1"/>
</dbReference>
<keyword evidence="2" id="KW-0325">Glycoprotein</keyword>
<feature type="binding site" evidence="3">
    <location>
        <position position="258"/>
    </location>
    <ligand>
        <name>ATP</name>
        <dbReference type="ChEBI" id="CHEBI:30616"/>
    </ligand>
</feature>
<protein>
    <recommendedName>
        <fullName evidence="9">Receptor protein-tyrosine kinase</fullName>
    </recommendedName>
</protein>
<feature type="domain" description="Protein kinase" evidence="5">
    <location>
        <begin position="227"/>
        <end position="378"/>
    </location>
</feature>
<comment type="subcellular location">
    <subcellularLocation>
        <location evidence="1">Membrane</location>
        <topology evidence="1">Single-pass membrane protein</topology>
    </subcellularLocation>
</comment>
<dbReference type="Gene3D" id="2.60.40.10">
    <property type="entry name" value="Immunoglobulins"/>
    <property type="match status" value="1"/>
</dbReference>
<dbReference type="GO" id="GO:0005524">
    <property type="term" value="F:ATP binding"/>
    <property type="evidence" value="ECO:0007669"/>
    <property type="project" value="UniProtKB-UniRule"/>
</dbReference>
<keyword evidence="4" id="KW-1133">Transmembrane helix</keyword>
<dbReference type="InterPro" id="IPR011009">
    <property type="entry name" value="Kinase-like_dom_sf"/>
</dbReference>
<dbReference type="InterPro" id="IPR036116">
    <property type="entry name" value="FN3_sf"/>
</dbReference>
<keyword evidence="3" id="KW-0067">ATP-binding</keyword>
<evidence type="ECO:0000256" key="3">
    <source>
        <dbReference type="PROSITE-ProRule" id="PRU10141"/>
    </source>
</evidence>
<keyword evidence="3" id="KW-0547">Nucleotide-binding</keyword>
<evidence type="ECO:0000256" key="4">
    <source>
        <dbReference type="SAM" id="Phobius"/>
    </source>
</evidence>
<dbReference type="SUPFAM" id="SSF56112">
    <property type="entry name" value="Protein kinase-like (PK-like)"/>
    <property type="match status" value="1"/>
</dbReference>